<keyword evidence="3" id="KW-1185">Reference proteome</keyword>
<evidence type="ECO:0000256" key="1">
    <source>
        <dbReference type="SAM" id="MobiDB-lite"/>
    </source>
</evidence>
<sequence>MTAKNSQISDAGDTSTGKYPQHAGVELAAKDKSERYYFRNPTGGISSIPAMNADQARKLVADDVRGFAPEDFEQVDGFDAEPWDYPDPVDSDREVNEHDLWMLRAAMDKGGCVGLGKRSPRKNPTEYTIQALLDEWDDPTSVPLADHDALQQADGIGPHRAIQVVGAAVANGLIERPVRRDS</sequence>
<proteinExistence type="predicted"/>
<dbReference type="STRING" id="1095776.SAMN04515672_0166"/>
<reference evidence="3" key="1">
    <citation type="submission" date="2016-10" db="EMBL/GenBank/DDBJ databases">
        <authorList>
            <person name="Varghese N."/>
            <person name="Submissions S."/>
        </authorList>
    </citation>
    <scope>NUCLEOTIDE SEQUENCE [LARGE SCALE GENOMIC DNA]</scope>
    <source>
        <strain evidence="3">B4,CECT 8067,JCM 17497</strain>
    </source>
</reference>
<protein>
    <submittedName>
        <fullName evidence="2">Uncharacterized protein</fullName>
    </submittedName>
</protein>
<accession>A0A1G9HA81</accession>
<dbReference type="RefSeq" id="WP_090312467.1">
    <property type="nucleotide sequence ID" value="NZ_FNFE01000011.1"/>
</dbReference>
<gene>
    <name evidence="2" type="ORF">SAMN04515672_0166</name>
</gene>
<evidence type="ECO:0000313" key="2">
    <source>
        <dbReference type="EMBL" id="SDL09782.1"/>
    </source>
</evidence>
<evidence type="ECO:0000313" key="3">
    <source>
        <dbReference type="Proteomes" id="UP000198882"/>
    </source>
</evidence>
<dbReference type="OrthoDB" id="200723at2157"/>
<organism evidence="2 3">
    <name type="scientific">Natronorubrum texcoconense</name>
    <dbReference type="NCBI Taxonomy" id="1095776"/>
    <lineage>
        <taxon>Archaea</taxon>
        <taxon>Methanobacteriati</taxon>
        <taxon>Methanobacteriota</taxon>
        <taxon>Stenosarchaea group</taxon>
        <taxon>Halobacteria</taxon>
        <taxon>Halobacteriales</taxon>
        <taxon>Natrialbaceae</taxon>
        <taxon>Natronorubrum</taxon>
    </lineage>
</organism>
<dbReference type="AlphaFoldDB" id="A0A1G9HA81"/>
<feature type="region of interest" description="Disordered" evidence="1">
    <location>
        <begin position="1"/>
        <end position="25"/>
    </location>
</feature>
<dbReference type="Proteomes" id="UP000198882">
    <property type="component" value="Unassembled WGS sequence"/>
</dbReference>
<feature type="compositionally biased region" description="Polar residues" evidence="1">
    <location>
        <begin position="1"/>
        <end position="18"/>
    </location>
</feature>
<dbReference type="EMBL" id="FNFE01000011">
    <property type="protein sequence ID" value="SDL09782.1"/>
    <property type="molecule type" value="Genomic_DNA"/>
</dbReference>
<name>A0A1G9HA81_9EURY</name>